<accession>A0A2U3Q2P6</accession>
<keyword evidence="3" id="KW-0812">Transmembrane</keyword>
<protein>
    <recommendedName>
        <fullName evidence="6">Single Cache domain-containing protein</fullName>
    </recommendedName>
</protein>
<proteinExistence type="predicted"/>
<evidence type="ECO:0000313" key="8">
    <source>
        <dbReference type="Proteomes" id="UP000246085"/>
    </source>
</evidence>
<dbReference type="KEGG" id="bvz:BRAD3257_4717"/>
<dbReference type="GO" id="GO:0005886">
    <property type="term" value="C:plasma membrane"/>
    <property type="evidence" value="ECO:0007669"/>
    <property type="project" value="UniProtKB-SubCell"/>
</dbReference>
<evidence type="ECO:0000259" key="6">
    <source>
        <dbReference type="Pfam" id="PF17200"/>
    </source>
</evidence>
<organism evidence="7 8">
    <name type="scientific">Bradyrhizobium vignae</name>
    <dbReference type="NCBI Taxonomy" id="1549949"/>
    <lineage>
        <taxon>Bacteria</taxon>
        <taxon>Pseudomonadati</taxon>
        <taxon>Pseudomonadota</taxon>
        <taxon>Alphaproteobacteria</taxon>
        <taxon>Hyphomicrobiales</taxon>
        <taxon>Nitrobacteraceae</taxon>
        <taxon>Bradyrhizobium</taxon>
    </lineage>
</organism>
<dbReference type="Gene3D" id="3.30.450.20">
    <property type="entry name" value="PAS domain"/>
    <property type="match status" value="1"/>
</dbReference>
<keyword evidence="2" id="KW-1003">Cell membrane</keyword>
<dbReference type="Pfam" id="PF17200">
    <property type="entry name" value="sCache_2"/>
    <property type="match status" value="1"/>
</dbReference>
<evidence type="ECO:0000313" key="7">
    <source>
        <dbReference type="EMBL" id="SPP95695.1"/>
    </source>
</evidence>
<evidence type="ECO:0000256" key="3">
    <source>
        <dbReference type="ARBA" id="ARBA00022692"/>
    </source>
</evidence>
<feature type="domain" description="Single Cache" evidence="6">
    <location>
        <begin position="4"/>
        <end position="63"/>
    </location>
</feature>
<dbReference type="Proteomes" id="UP000246085">
    <property type="component" value="Chromosome BRAD3257"/>
</dbReference>
<dbReference type="RefSeq" id="WP_347338395.1">
    <property type="nucleotide sequence ID" value="NZ_LS398110.1"/>
</dbReference>
<reference evidence="7 8" key="1">
    <citation type="submission" date="2018-03" db="EMBL/GenBank/DDBJ databases">
        <authorList>
            <person name="Gully D."/>
        </authorList>
    </citation>
    <scope>NUCLEOTIDE SEQUENCE [LARGE SCALE GENOMIC DNA]</scope>
    <source>
        <strain evidence="7">ORS3257</strain>
    </source>
</reference>
<name>A0A2U3Q2P6_9BRAD</name>
<dbReference type="AlphaFoldDB" id="A0A2U3Q2P6"/>
<gene>
    <name evidence="7" type="ORF">BRAD3257_4717</name>
</gene>
<dbReference type="EMBL" id="LS398110">
    <property type="protein sequence ID" value="SPP95695.1"/>
    <property type="molecule type" value="Genomic_DNA"/>
</dbReference>
<dbReference type="InterPro" id="IPR033480">
    <property type="entry name" value="sCache_2"/>
</dbReference>
<sequence length="100" mass="10635">MLIADAIIKAGSETAQGGVTSYLHPRPGRTEPVRKTVFARKFAPWNVTISYGLYVDDIDADVRALTVDLGMVLAAASNLSKQAEQLSGEVGTFLKGVRAA</sequence>
<evidence type="ECO:0000256" key="1">
    <source>
        <dbReference type="ARBA" id="ARBA00004651"/>
    </source>
</evidence>
<evidence type="ECO:0000256" key="2">
    <source>
        <dbReference type="ARBA" id="ARBA00022475"/>
    </source>
</evidence>
<keyword evidence="5" id="KW-0472">Membrane</keyword>
<evidence type="ECO:0000256" key="4">
    <source>
        <dbReference type="ARBA" id="ARBA00022989"/>
    </source>
</evidence>
<keyword evidence="4" id="KW-1133">Transmembrane helix</keyword>
<evidence type="ECO:0000256" key="5">
    <source>
        <dbReference type="ARBA" id="ARBA00023136"/>
    </source>
</evidence>
<comment type="subcellular location">
    <subcellularLocation>
        <location evidence="1">Cell membrane</location>
        <topology evidence="1">Multi-pass membrane protein</topology>
    </subcellularLocation>
</comment>